<proteinExistence type="predicted"/>
<comment type="caution">
    <text evidence="1">The sequence shown here is derived from an EMBL/GenBank/DDBJ whole genome shotgun (WGS) entry which is preliminary data.</text>
</comment>
<accession>A0A8H3C9B6</accession>
<name>A0A8H3C9B6_9AGAM</name>
<gene>
    <name evidence="1" type="ORF">RDB_LOCUS95887</name>
</gene>
<dbReference type="AlphaFoldDB" id="A0A8H3C9B6"/>
<dbReference type="PANTHER" id="PTHR45458:SF3">
    <property type="entry name" value="CHAIN DEHYDROGENASE (ATSC), PUTATIVE-RELATED"/>
    <property type="match status" value="1"/>
</dbReference>
<evidence type="ECO:0000313" key="1">
    <source>
        <dbReference type="EMBL" id="CAE6478512.1"/>
    </source>
</evidence>
<dbReference type="InterPro" id="IPR052184">
    <property type="entry name" value="SDR_enzymes"/>
</dbReference>
<dbReference type="GO" id="GO:0016616">
    <property type="term" value="F:oxidoreductase activity, acting on the CH-OH group of donors, NAD or NADP as acceptor"/>
    <property type="evidence" value="ECO:0007669"/>
    <property type="project" value="TreeGrafter"/>
</dbReference>
<evidence type="ECO:0000313" key="2">
    <source>
        <dbReference type="Proteomes" id="UP000663831"/>
    </source>
</evidence>
<dbReference type="OrthoDB" id="3218355at2759"/>
<sequence length="245" mass="27389">MVVFVISGASYGLGPELVRQASHDHQNTVFALVESAQAAKRLAGLSSVRSNIHIYFETQRDRHAGYEIIARDISRTVPYVDILLNIVSWVGDCLGTRNLSRPNQTNDLQQSFSNHVLDTIHITNAFIPLLHRGSLKKVVTISSDQAFNHHAGWPSGFDGGIAYAMGKKALDMTISRYSGVPELQQNRFVYAMIECEPVNTSEKKKGDCSEDIQRQVQEIFEMVERLGCDDSGRCVKLRECDLITF</sequence>
<dbReference type="PANTHER" id="PTHR45458">
    <property type="entry name" value="SHORT-CHAIN DEHYDROGENASE/REDUCTASE SDR"/>
    <property type="match status" value="1"/>
</dbReference>
<protein>
    <submittedName>
        <fullName evidence="1">Uncharacterized protein</fullName>
    </submittedName>
</protein>
<organism evidence="1 2">
    <name type="scientific">Rhizoctonia solani</name>
    <dbReference type="NCBI Taxonomy" id="456999"/>
    <lineage>
        <taxon>Eukaryota</taxon>
        <taxon>Fungi</taxon>
        <taxon>Dikarya</taxon>
        <taxon>Basidiomycota</taxon>
        <taxon>Agaricomycotina</taxon>
        <taxon>Agaricomycetes</taxon>
        <taxon>Cantharellales</taxon>
        <taxon>Ceratobasidiaceae</taxon>
        <taxon>Rhizoctonia</taxon>
    </lineage>
</organism>
<dbReference type="Gene3D" id="3.40.50.720">
    <property type="entry name" value="NAD(P)-binding Rossmann-like Domain"/>
    <property type="match status" value="1"/>
</dbReference>
<dbReference type="Pfam" id="PF00106">
    <property type="entry name" value="adh_short"/>
    <property type="match status" value="1"/>
</dbReference>
<dbReference type="Proteomes" id="UP000663831">
    <property type="component" value="Unassembled WGS sequence"/>
</dbReference>
<dbReference type="InterPro" id="IPR036291">
    <property type="entry name" value="NAD(P)-bd_dom_sf"/>
</dbReference>
<dbReference type="InterPro" id="IPR002347">
    <property type="entry name" value="SDR_fam"/>
</dbReference>
<dbReference type="SUPFAM" id="SSF51735">
    <property type="entry name" value="NAD(P)-binding Rossmann-fold domains"/>
    <property type="match status" value="1"/>
</dbReference>
<reference evidence="1" key="1">
    <citation type="submission" date="2021-01" db="EMBL/GenBank/DDBJ databases">
        <authorList>
            <person name="Kaushik A."/>
        </authorList>
    </citation>
    <scope>NUCLEOTIDE SEQUENCE</scope>
    <source>
        <strain evidence="1">AG3-1AP</strain>
    </source>
</reference>
<dbReference type="EMBL" id="CAJMWV010003232">
    <property type="protein sequence ID" value="CAE6478512.1"/>
    <property type="molecule type" value="Genomic_DNA"/>
</dbReference>